<protein>
    <recommendedName>
        <fullName evidence="3">PHD finger protein 10</fullName>
    </recommendedName>
</protein>
<dbReference type="Proteomes" id="UP000095282">
    <property type="component" value="Unplaced"/>
</dbReference>
<feature type="compositionally biased region" description="Basic and acidic residues" evidence="13">
    <location>
        <begin position="164"/>
        <end position="185"/>
    </location>
</feature>
<evidence type="ECO:0000313" key="16">
    <source>
        <dbReference type="WBParaSite" id="Csp11.Scaffold628.g7182.t1"/>
    </source>
</evidence>
<dbReference type="CDD" id="cd21085">
    <property type="entry name" value="WH_NTD_PHF10"/>
    <property type="match status" value="1"/>
</dbReference>
<dbReference type="PANTHER" id="PTHR45888">
    <property type="entry name" value="HL01030P-RELATED"/>
    <property type="match status" value="1"/>
</dbReference>
<feature type="compositionally biased region" description="Basic and acidic residues" evidence="13">
    <location>
        <begin position="91"/>
        <end position="100"/>
    </location>
</feature>
<dbReference type="WBParaSite" id="Csp11.Scaffold628.g7182.t1">
    <property type="protein sequence ID" value="Csp11.Scaffold628.g7182.t1"/>
    <property type="gene ID" value="Csp11.Scaffold628.g7182"/>
</dbReference>
<accession>A0A1I7TLS5</accession>
<dbReference type="GO" id="GO:0007399">
    <property type="term" value="P:nervous system development"/>
    <property type="evidence" value="ECO:0007669"/>
    <property type="project" value="UniProtKB-KW"/>
</dbReference>
<dbReference type="InterPro" id="IPR038045">
    <property type="entry name" value="PHF10_PHD_finger_1"/>
</dbReference>
<keyword evidence="15" id="KW-1185">Reference proteome</keyword>
<keyword evidence="11" id="KW-0539">Nucleus</keyword>
<dbReference type="PANTHER" id="PTHR45888:SF4">
    <property type="entry name" value="PHD FINGER PROTEIN 10"/>
    <property type="match status" value="1"/>
</dbReference>
<comment type="subcellular location">
    <subcellularLocation>
        <location evidence="1">Nucleus</location>
    </subcellularLocation>
</comment>
<keyword evidence="5" id="KW-0677">Repeat</keyword>
<dbReference type="STRING" id="1561998.A0A1I7TLS5"/>
<feature type="domain" description="PHD-type" evidence="14">
    <location>
        <begin position="520"/>
        <end position="568"/>
    </location>
</feature>
<keyword evidence="8" id="KW-0524">Neurogenesis</keyword>
<dbReference type="InterPro" id="IPR001965">
    <property type="entry name" value="Znf_PHD"/>
</dbReference>
<evidence type="ECO:0000313" key="15">
    <source>
        <dbReference type="Proteomes" id="UP000095282"/>
    </source>
</evidence>
<keyword evidence="10" id="KW-0804">Transcription</keyword>
<evidence type="ECO:0000256" key="3">
    <source>
        <dbReference type="ARBA" id="ARBA00016995"/>
    </source>
</evidence>
<evidence type="ECO:0000259" key="14">
    <source>
        <dbReference type="PROSITE" id="PS50016"/>
    </source>
</evidence>
<evidence type="ECO:0000256" key="2">
    <source>
        <dbReference type="ARBA" id="ARBA00006097"/>
    </source>
</evidence>
<dbReference type="InterPro" id="IPR013083">
    <property type="entry name" value="Znf_RING/FYVE/PHD"/>
</dbReference>
<reference evidence="16" key="1">
    <citation type="submission" date="2016-11" db="UniProtKB">
        <authorList>
            <consortium name="WormBaseParasite"/>
        </authorList>
    </citation>
    <scope>IDENTIFICATION</scope>
</reference>
<dbReference type="Pfam" id="PF00628">
    <property type="entry name" value="PHD"/>
    <property type="match status" value="2"/>
</dbReference>
<dbReference type="PROSITE" id="PS50016">
    <property type="entry name" value="ZF_PHD_2"/>
    <property type="match status" value="2"/>
</dbReference>
<proteinExistence type="inferred from homology"/>
<evidence type="ECO:0000256" key="7">
    <source>
        <dbReference type="ARBA" id="ARBA00022833"/>
    </source>
</evidence>
<name>A0A1I7TLS5_9PELO</name>
<evidence type="ECO:0000256" key="11">
    <source>
        <dbReference type="ARBA" id="ARBA00023242"/>
    </source>
</evidence>
<feature type="region of interest" description="Disordered" evidence="13">
    <location>
        <begin position="1"/>
        <end position="185"/>
    </location>
</feature>
<evidence type="ECO:0000256" key="12">
    <source>
        <dbReference type="PROSITE-ProRule" id="PRU00146"/>
    </source>
</evidence>
<feature type="compositionally biased region" description="Acidic residues" evidence="13">
    <location>
        <begin position="124"/>
        <end position="136"/>
    </location>
</feature>
<sequence>MIHVNKWRTRKNGVNEVVSSDAPAQDQDESVQDPPPEKSEKNGKTEVLKPEDDEATDSEKEVVQNVDTEPTKTPKPSSAAPEPVEESEPETSTKKPDEKPFLAPRNPSRSKAKQDIAAPYSPELGEEMETDDVDEEIVVKAPEDEKMDTTDSKEEEEEDSVPSKTEKTPKKSKDPAPTSSRRDSYNKNTYIMLDVNHKKVEPKDIIEYEWPIKSGDRWFLQEQIGELLNIKSFSRKYPQLCRRKVNSEEREFLERIYNVHKLLNETSLRDMIAMRASEIHDMMQSDFLEVYTEYKKVVGQREKEIQLKKAEEMGAIKNDAARYEALRKASLQSAVEFNKDLQSRRRSERAHFWDIQTNIIQSPRNKWKIMKPEATRPGPYPVAVIQGQYQSYYKTFTPEELHRLPLGTVMDSSYLFPPVREPSPPPLNIAAHDLIRQEKEEALKGRESTLNLTPRTSTQLESVYTPPPMDPKRKCDSCEKLGGEMIRCSICEIVYHPACIEMPDRMVRIVKTYEWVCVDCRVCSVCEKPEKEDHVVFCDSCDRGFHWYCVGLKGMPRGGWMCQNYCSSTQLRAFAKRTMSANMPSTSYS</sequence>
<dbReference type="InterPro" id="IPR011011">
    <property type="entry name" value="Znf_FYVE_PHD"/>
</dbReference>
<evidence type="ECO:0000256" key="4">
    <source>
        <dbReference type="ARBA" id="ARBA00022723"/>
    </source>
</evidence>
<dbReference type="InterPro" id="IPR019787">
    <property type="entry name" value="Znf_PHD-finger"/>
</dbReference>
<evidence type="ECO:0000256" key="5">
    <source>
        <dbReference type="ARBA" id="ARBA00022737"/>
    </source>
</evidence>
<evidence type="ECO:0000256" key="9">
    <source>
        <dbReference type="ARBA" id="ARBA00023015"/>
    </source>
</evidence>
<dbReference type="eggNOG" id="KOG1512">
    <property type="taxonomic scope" value="Eukaryota"/>
</dbReference>
<evidence type="ECO:0000256" key="8">
    <source>
        <dbReference type="ARBA" id="ARBA00022902"/>
    </source>
</evidence>
<evidence type="ECO:0000256" key="10">
    <source>
        <dbReference type="ARBA" id="ARBA00023163"/>
    </source>
</evidence>
<keyword evidence="6 12" id="KW-0863">Zinc-finger</keyword>
<feature type="domain" description="PHD-type" evidence="14">
    <location>
        <begin position="472"/>
        <end position="523"/>
    </location>
</feature>
<evidence type="ECO:0000256" key="6">
    <source>
        <dbReference type="ARBA" id="ARBA00022771"/>
    </source>
</evidence>
<feature type="compositionally biased region" description="Basic and acidic residues" evidence="13">
    <location>
        <begin position="35"/>
        <end position="50"/>
    </location>
</feature>
<feature type="compositionally biased region" description="Basic residues" evidence="13">
    <location>
        <begin position="1"/>
        <end position="11"/>
    </location>
</feature>
<comment type="similarity">
    <text evidence="2">Belongs to the SAYP family.</text>
</comment>
<dbReference type="GO" id="GO:0071564">
    <property type="term" value="C:npBAF complex"/>
    <property type="evidence" value="ECO:0007669"/>
    <property type="project" value="InterPro"/>
</dbReference>
<evidence type="ECO:0000256" key="1">
    <source>
        <dbReference type="ARBA" id="ARBA00004123"/>
    </source>
</evidence>
<dbReference type="GO" id="GO:0008270">
    <property type="term" value="F:zinc ion binding"/>
    <property type="evidence" value="ECO:0007669"/>
    <property type="project" value="UniProtKB-KW"/>
</dbReference>
<dbReference type="SMART" id="SM00249">
    <property type="entry name" value="PHD"/>
    <property type="match status" value="2"/>
</dbReference>
<dbReference type="Gene3D" id="3.30.40.10">
    <property type="entry name" value="Zinc/RING finger domain, C3HC4 (zinc finger)"/>
    <property type="match status" value="1"/>
</dbReference>
<feature type="compositionally biased region" description="Basic and acidic residues" evidence="13">
    <location>
        <begin position="137"/>
        <end position="152"/>
    </location>
</feature>
<keyword evidence="7" id="KW-0862">Zinc</keyword>
<dbReference type="AlphaFoldDB" id="A0A1I7TLS5"/>
<keyword evidence="4" id="KW-0479">Metal-binding</keyword>
<dbReference type="CDD" id="cd15528">
    <property type="entry name" value="PHD1_PHF10"/>
    <property type="match status" value="1"/>
</dbReference>
<keyword evidence="9" id="KW-0805">Transcription regulation</keyword>
<dbReference type="SUPFAM" id="SSF57903">
    <property type="entry name" value="FYVE/PHD zinc finger"/>
    <property type="match status" value="2"/>
</dbReference>
<evidence type="ECO:0000256" key="13">
    <source>
        <dbReference type="SAM" id="MobiDB-lite"/>
    </source>
</evidence>
<organism evidence="15 16">
    <name type="scientific">Caenorhabditis tropicalis</name>
    <dbReference type="NCBI Taxonomy" id="1561998"/>
    <lineage>
        <taxon>Eukaryota</taxon>
        <taxon>Metazoa</taxon>
        <taxon>Ecdysozoa</taxon>
        <taxon>Nematoda</taxon>
        <taxon>Chromadorea</taxon>
        <taxon>Rhabditida</taxon>
        <taxon>Rhabditina</taxon>
        <taxon>Rhabditomorpha</taxon>
        <taxon>Rhabditoidea</taxon>
        <taxon>Rhabditidae</taxon>
        <taxon>Peloderinae</taxon>
        <taxon>Caenorhabditis</taxon>
    </lineage>
</organism>